<accession>A0ABQ9I823</accession>
<keyword evidence="2" id="KW-1185">Reference proteome</keyword>
<reference evidence="1 2" key="1">
    <citation type="submission" date="2023-02" db="EMBL/GenBank/DDBJ databases">
        <title>LHISI_Scaffold_Assembly.</title>
        <authorList>
            <person name="Stuart O.P."/>
            <person name="Cleave R."/>
            <person name="Magrath M.J.L."/>
            <person name="Mikheyev A.S."/>
        </authorList>
    </citation>
    <scope>NUCLEOTIDE SEQUENCE [LARGE SCALE GENOMIC DNA]</scope>
    <source>
        <strain evidence="1">Daus_M_001</strain>
        <tissue evidence="1">Leg muscle</tissue>
    </source>
</reference>
<gene>
    <name evidence="1" type="ORF">PR048_005362</name>
</gene>
<comment type="caution">
    <text evidence="1">The sequence shown here is derived from an EMBL/GenBank/DDBJ whole genome shotgun (WGS) entry which is preliminary data.</text>
</comment>
<proteinExistence type="predicted"/>
<sequence length="158" mass="17923">MFAGTASGITIALIALWDSWREDESQEDDFCSNESDDNFEVQVLQEIESERIEEQELQEIVEGNIRTGIWVLVEGKKKKSPKHYIGQVTKVDHKGDPEVWFLKITGQILGQQCLFQWLESEGSIVDFGNITIVLPEPSMAKQGLLVFPVTFGMNYNVQ</sequence>
<dbReference type="EMBL" id="JARBHB010000002">
    <property type="protein sequence ID" value="KAJ8892781.1"/>
    <property type="molecule type" value="Genomic_DNA"/>
</dbReference>
<name>A0ABQ9I823_9NEOP</name>
<organism evidence="1 2">
    <name type="scientific">Dryococelus australis</name>
    <dbReference type="NCBI Taxonomy" id="614101"/>
    <lineage>
        <taxon>Eukaryota</taxon>
        <taxon>Metazoa</taxon>
        <taxon>Ecdysozoa</taxon>
        <taxon>Arthropoda</taxon>
        <taxon>Hexapoda</taxon>
        <taxon>Insecta</taxon>
        <taxon>Pterygota</taxon>
        <taxon>Neoptera</taxon>
        <taxon>Polyneoptera</taxon>
        <taxon>Phasmatodea</taxon>
        <taxon>Verophasmatodea</taxon>
        <taxon>Anareolatae</taxon>
        <taxon>Phasmatidae</taxon>
        <taxon>Eurycanthinae</taxon>
        <taxon>Dryococelus</taxon>
    </lineage>
</organism>
<protein>
    <submittedName>
        <fullName evidence="1">Uncharacterized protein</fullName>
    </submittedName>
</protein>
<evidence type="ECO:0000313" key="1">
    <source>
        <dbReference type="EMBL" id="KAJ8892781.1"/>
    </source>
</evidence>
<dbReference type="Proteomes" id="UP001159363">
    <property type="component" value="Chromosome 2"/>
</dbReference>
<evidence type="ECO:0000313" key="2">
    <source>
        <dbReference type="Proteomes" id="UP001159363"/>
    </source>
</evidence>